<dbReference type="InterPro" id="IPR046828">
    <property type="entry name" value="RepSA"/>
</dbReference>
<sequence>MPTPTGKSTRAERMAQPLAREVAEQVAADKGVCIRPVSLRRTNLDTGTSEIVDVPCGATLESRCPACARRKRSIRRSQCEEGWHLAEEPTVEPDEPSGQQRAWVEQRAQITAERDHLAASGAVDADHLAEVDGAIAELDSQIAASGLRGSLTPSSASAGAGRSRRVRSTKRRQDAPDLPKRPMNRRTLGRTFHDPATGTTFRPSLFVTLTCDSYGRVRSDGTPVDPGSYDYRRAARDALHFSKLIDRFVQNLRRVAGFDVQYFAAVEPQKRLAPHLHMAIRGTLPRAELRQIAAATYHQVWWPTADTVKYEGEHLPIWDEAAETYLDPATGEVLPTWDEALDALDADPDAQPMHVCRFGRQVDAKGVVAGSPDADRCVRYLAKYLTKDVAECHTVDTDAQQRHVDRLVEALRFEPCSPTCANWLRYGIQPANAKAGMRPGFCRSKAHKRQHLGYAGRRVLVSRKWSNKTLADHRADRLAWVLRQLGVNPDHDPSEESDDSDSPSASSSGASGGTAVPLHLSGNREMWELARPTDPDVPPREHRLLRAVGDTLNRRAQLEAARQTRLTELSATGKAA</sequence>
<dbReference type="RefSeq" id="WP_344975203.1">
    <property type="nucleotide sequence ID" value="NZ_BAABDD010000029.1"/>
</dbReference>
<gene>
    <name evidence="2" type="ORF">GCM10022402_41790</name>
</gene>
<evidence type="ECO:0000313" key="3">
    <source>
        <dbReference type="Proteomes" id="UP001500908"/>
    </source>
</evidence>
<keyword evidence="3" id="KW-1185">Reference proteome</keyword>
<accession>A0ABP7G9H3</accession>
<organism evidence="2 3">
    <name type="scientific">Salinactinospora qingdaonensis</name>
    <dbReference type="NCBI Taxonomy" id="702744"/>
    <lineage>
        <taxon>Bacteria</taxon>
        <taxon>Bacillati</taxon>
        <taxon>Actinomycetota</taxon>
        <taxon>Actinomycetes</taxon>
        <taxon>Streptosporangiales</taxon>
        <taxon>Nocardiopsidaceae</taxon>
        <taxon>Salinactinospora</taxon>
    </lineage>
</organism>
<evidence type="ECO:0008006" key="4">
    <source>
        <dbReference type="Google" id="ProtNLM"/>
    </source>
</evidence>
<name>A0ABP7G9H3_9ACTN</name>
<proteinExistence type="predicted"/>
<dbReference type="Pfam" id="PF20199">
    <property type="entry name" value="RepSA"/>
    <property type="match status" value="1"/>
</dbReference>
<evidence type="ECO:0000256" key="1">
    <source>
        <dbReference type="SAM" id="MobiDB-lite"/>
    </source>
</evidence>
<dbReference type="EMBL" id="BAABDD010000029">
    <property type="protein sequence ID" value="GAA3759481.1"/>
    <property type="molecule type" value="Genomic_DNA"/>
</dbReference>
<reference evidence="3" key="1">
    <citation type="journal article" date="2019" name="Int. J. Syst. Evol. Microbiol.">
        <title>The Global Catalogue of Microorganisms (GCM) 10K type strain sequencing project: providing services to taxonomists for standard genome sequencing and annotation.</title>
        <authorList>
            <consortium name="The Broad Institute Genomics Platform"/>
            <consortium name="The Broad Institute Genome Sequencing Center for Infectious Disease"/>
            <person name="Wu L."/>
            <person name="Ma J."/>
        </authorList>
    </citation>
    <scope>NUCLEOTIDE SEQUENCE [LARGE SCALE GENOMIC DNA]</scope>
    <source>
        <strain evidence="3">JCM 17137</strain>
    </source>
</reference>
<feature type="region of interest" description="Disordered" evidence="1">
    <location>
        <begin position="147"/>
        <end position="194"/>
    </location>
</feature>
<feature type="compositionally biased region" description="Basic and acidic residues" evidence="1">
    <location>
        <begin position="171"/>
        <end position="180"/>
    </location>
</feature>
<feature type="region of interest" description="Disordered" evidence="1">
    <location>
        <begin position="487"/>
        <end position="518"/>
    </location>
</feature>
<evidence type="ECO:0000313" key="2">
    <source>
        <dbReference type="EMBL" id="GAA3759481.1"/>
    </source>
</evidence>
<protein>
    <recommendedName>
        <fullName evidence="4">Replication initiation protein</fullName>
    </recommendedName>
</protein>
<comment type="caution">
    <text evidence="2">The sequence shown here is derived from an EMBL/GenBank/DDBJ whole genome shotgun (WGS) entry which is preliminary data.</text>
</comment>
<dbReference type="Proteomes" id="UP001500908">
    <property type="component" value="Unassembled WGS sequence"/>
</dbReference>